<sequence length="453" mass="50895">MISWRKHYKKGLIAIGLLLATSASVYAQGDAKNGEKLFKANCTACHALDKQLIGPALGGVVDRLKTEQNLDTDWLHKWIKDNKSLRESGDKYALEVYEKFNKVEMTPFPNLSDTDIDDILEYTTNPPVPEAAAPADAATAAPSAADLEASKTESQNSKIILISMVAIGALLLWLLVKLNQLVKLQQSDELAEQQVNRAVSWGELYRKYHYVGKGVLAVLGILAAYGIWNSLMWIGVYKGYKPEQPIYFSHKIHVGENKIDCQLCHSSAKYGKVSEIPSMNVCMNCHRTISEYNGKYMEPGKDKAFYDGEIQKIYAATGWDPAKQQYTGKTQPVEWVRIHNMPDFVYFDHSQHVVAGEQVIINSHNKKNPNAKIDVVCKACHGQVDTMNVVRMANDFTMGWCVECHRTTEVDMNNGYNKEYFKNLHDKLKKQYGNETKITVDAIGGLECGKCHY</sequence>
<dbReference type="CDD" id="cd08168">
    <property type="entry name" value="Cytochrom_C3"/>
    <property type="match status" value="1"/>
</dbReference>
<dbReference type="PANTHER" id="PTHR39425:SF1">
    <property type="entry name" value="CYTOCHROME C7-LIKE DOMAIN-CONTAINING PROTEIN"/>
    <property type="match status" value="1"/>
</dbReference>
<dbReference type="EMBL" id="JACSPS010000001">
    <property type="protein sequence ID" value="MBD8017492.1"/>
    <property type="molecule type" value="Genomic_DNA"/>
</dbReference>
<feature type="transmembrane region" description="Helical" evidence="5">
    <location>
        <begin position="159"/>
        <end position="176"/>
    </location>
</feature>
<evidence type="ECO:0000259" key="7">
    <source>
        <dbReference type="PROSITE" id="PS51007"/>
    </source>
</evidence>
<keyword evidence="5" id="KW-0472">Membrane</keyword>
<keyword evidence="3 4" id="KW-0408">Iron</keyword>
<keyword evidence="5" id="KW-0812">Transmembrane</keyword>
<proteinExistence type="predicted"/>
<accession>A0ABR8WKB3</accession>
<dbReference type="RefSeq" id="WP_251832694.1">
    <property type="nucleotide sequence ID" value="NZ_JACSPS010000001.1"/>
</dbReference>
<keyword evidence="2 4" id="KW-0479">Metal-binding</keyword>
<keyword evidence="5" id="KW-1133">Transmembrane helix</keyword>
<evidence type="ECO:0000313" key="8">
    <source>
        <dbReference type="EMBL" id="MBD8017492.1"/>
    </source>
</evidence>
<dbReference type="Proteomes" id="UP000626242">
    <property type="component" value="Unassembled WGS sequence"/>
</dbReference>
<evidence type="ECO:0000256" key="5">
    <source>
        <dbReference type="SAM" id="Phobius"/>
    </source>
</evidence>
<keyword evidence="6" id="KW-0732">Signal</keyword>
<dbReference type="InterPro" id="IPR009056">
    <property type="entry name" value="Cyt_c-like_dom"/>
</dbReference>
<evidence type="ECO:0000256" key="6">
    <source>
        <dbReference type="SAM" id="SignalP"/>
    </source>
</evidence>
<organism evidence="8 9">
    <name type="scientific">Kaistella pullorum</name>
    <dbReference type="NCBI Taxonomy" id="2763074"/>
    <lineage>
        <taxon>Bacteria</taxon>
        <taxon>Pseudomonadati</taxon>
        <taxon>Bacteroidota</taxon>
        <taxon>Flavobacteriia</taxon>
        <taxon>Flavobacteriales</taxon>
        <taxon>Weeksellaceae</taxon>
        <taxon>Chryseobacterium group</taxon>
        <taxon>Kaistella</taxon>
    </lineage>
</organism>
<protein>
    <submittedName>
        <fullName evidence="8">C-type cytochrome</fullName>
    </submittedName>
</protein>
<feature type="signal peptide" evidence="6">
    <location>
        <begin position="1"/>
        <end position="27"/>
    </location>
</feature>
<evidence type="ECO:0000313" key="9">
    <source>
        <dbReference type="Proteomes" id="UP000626242"/>
    </source>
</evidence>
<feature type="chain" id="PRO_5045675772" evidence="6">
    <location>
        <begin position="28"/>
        <end position="453"/>
    </location>
</feature>
<dbReference type="SUPFAM" id="SSF48695">
    <property type="entry name" value="Multiheme cytochromes"/>
    <property type="match status" value="1"/>
</dbReference>
<dbReference type="PANTHER" id="PTHR39425">
    <property type="entry name" value="LIPOPROTEIN CYTOCHROME C"/>
    <property type="match status" value="1"/>
</dbReference>
<evidence type="ECO:0000256" key="2">
    <source>
        <dbReference type="ARBA" id="ARBA00022723"/>
    </source>
</evidence>
<evidence type="ECO:0000256" key="3">
    <source>
        <dbReference type="ARBA" id="ARBA00023004"/>
    </source>
</evidence>
<feature type="domain" description="Cytochrome c" evidence="7">
    <location>
        <begin position="29"/>
        <end position="127"/>
    </location>
</feature>
<keyword evidence="1 4" id="KW-0349">Heme</keyword>
<comment type="caution">
    <text evidence="8">The sequence shown here is derived from an EMBL/GenBank/DDBJ whole genome shotgun (WGS) entry which is preliminary data.</text>
</comment>
<dbReference type="PROSITE" id="PS51007">
    <property type="entry name" value="CYTC"/>
    <property type="match status" value="1"/>
</dbReference>
<gene>
    <name evidence="8" type="ORF">H9628_03325</name>
</gene>
<evidence type="ECO:0000256" key="1">
    <source>
        <dbReference type="ARBA" id="ARBA00022617"/>
    </source>
</evidence>
<evidence type="ECO:0000256" key="4">
    <source>
        <dbReference type="PROSITE-ProRule" id="PRU00433"/>
    </source>
</evidence>
<reference evidence="8 9" key="1">
    <citation type="submission" date="2020-08" db="EMBL/GenBank/DDBJ databases">
        <title>A Genomic Blueprint of the Chicken Gut Microbiome.</title>
        <authorList>
            <person name="Gilroy R."/>
            <person name="Ravi A."/>
            <person name="Getino M."/>
            <person name="Pursley I."/>
            <person name="Horton D.L."/>
            <person name="Alikhan N.-F."/>
            <person name="Baker D."/>
            <person name="Gharbi K."/>
            <person name="Hall N."/>
            <person name="Watson M."/>
            <person name="Adriaenssens E.M."/>
            <person name="Foster-Nyarko E."/>
            <person name="Jarju S."/>
            <person name="Secka A."/>
            <person name="Antonio M."/>
            <person name="Oren A."/>
            <person name="Chaudhuri R."/>
            <person name="La Ragione R.M."/>
            <person name="Hildebrand F."/>
            <person name="Pallen M.J."/>
        </authorList>
    </citation>
    <scope>NUCLEOTIDE SEQUENCE [LARGE SCALE GENOMIC DNA]</scope>
    <source>
        <strain evidence="8 9">Sa1CVA4</strain>
    </source>
</reference>
<dbReference type="InterPro" id="IPR036280">
    <property type="entry name" value="Multihaem_cyt_sf"/>
</dbReference>
<dbReference type="Gene3D" id="3.90.10.10">
    <property type="entry name" value="Cytochrome C3"/>
    <property type="match status" value="2"/>
</dbReference>
<dbReference type="SUPFAM" id="SSF46626">
    <property type="entry name" value="Cytochrome c"/>
    <property type="match status" value="1"/>
</dbReference>
<dbReference type="InterPro" id="IPR036909">
    <property type="entry name" value="Cyt_c-like_dom_sf"/>
</dbReference>
<dbReference type="Gene3D" id="1.10.760.10">
    <property type="entry name" value="Cytochrome c-like domain"/>
    <property type="match status" value="1"/>
</dbReference>
<keyword evidence="9" id="KW-1185">Reference proteome</keyword>
<feature type="transmembrane region" description="Helical" evidence="5">
    <location>
        <begin position="215"/>
        <end position="236"/>
    </location>
</feature>
<name>A0ABR8WKB3_9FLAO</name>
<dbReference type="Pfam" id="PF00034">
    <property type="entry name" value="Cytochrom_C"/>
    <property type="match status" value="1"/>
</dbReference>